<keyword evidence="9 11" id="KW-0472">Membrane</keyword>
<dbReference type="RefSeq" id="XP_022241508.1">
    <property type="nucleotide sequence ID" value="XM_022385800.1"/>
</dbReference>
<dbReference type="InterPro" id="IPR010876">
    <property type="entry name" value="C1orf43"/>
</dbReference>
<accession>A0ABM1SD03</accession>
<keyword evidence="12" id="KW-1185">Reference proteome</keyword>
<feature type="region of interest" description="Disordered" evidence="10">
    <location>
        <begin position="190"/>
        <end position="248"/>
    </location>
</feature>
<evidence type="ECO:0000313" key="13">
    <source>
        <dbReference type="RefSeq" id="XP_013774403.1"/>
    </source>
</evidence>
<dbReference type="RefSeq" id="XP_022241507.1">
    <property type="nucleotide sequence ID" value="XM_022385799.1"/>
</dbReference>
<evidence type="ECO:0000256" key="4">
    <source>
        <dbReference type="ARBA" id="ARBA00004555"/>
    </source>
</evidence>
<feature type="compositionally biased region" description="Basic and acidic residues" evidence="10">
    <location>
        <begin position="191"/>
        <end position="213"/>
    </location>
</feature>
<evidence type="ECO:0000256" key="1">
    <source>
        <dbReference type="ARBA" id="ARBA00002620"/>
    </source>
</evidence>
<evidence type="ECO:0000313" key="15">
    <source>
        <dbReference type="RefSeq" id="XP_022241507.1"/>
    </source>
</evidence>
<keyword evidence="7" id="KW-0333">Golgi apparatus</keyword>
<protein>
    <submittedName>
        <fullName evidence="13 14">Uncharacterized protein C1orf43 homolog isoform X1</fullName>
    </submittedName>
</protein>
<evidence type="ECO:0000256" key="8">
    <source>
        <dbReference type="ARBA" id="ARBA00023128"/>
    </source>
</evidence>
<evidence type="ECO:0000313" key="14">
    <source>
        <dbReference type="RefSeq" id="XP_022241506.1"/>
    </source>
</evidence>
<dbReference type="PANTHER" id="PTHR21425">
    <property type="entry name" value="NICE-3"/>
    <property type="match status" value="1"/>
</dbReference>
<dbReference type="RefSeq" id="XP_022241506.1">
    <property type="nucleotide sequence ID" value="XM_022385798.1"/>
</dbReference>
<evidence type="ECO:0000256" key="2">
    <source>
        <dbReference type="ARBA" id="ARBA00004167"/>
    </source>
</evidence>
<comment type="subcellular location">
    <subcellularLocation>
        <location evidence="4">Golgi apparatus</location>
    </subcellularLocation>
    <subcellularLocation>
        <location evidence="2">Membrane</location>
        <topology evidence="2">Single-pass membrane protein</topology>
    </subcellularLocation>
    <subcellularLocation>
        <location evidence="3">Mitochondrion</location>
    </subcellularLocation>
</comment>
<keyword evidence="5 11" id="KW-0812">Transmembrane</keyword>
<dbReference type="PANTHER" id="PTHR21425:SF2">
    <property type="entry name" value="PROTEIN C1ORF43"/>
    <property type="match status" value="1"/>
</dbReference>
<evidence type="ECO:0000313" key="16">
    <source>
        <dbReference type="RefSeq" id="XP_022241508.1"/>
    </source>
</evidence>
<keyword evidence="6 11" id="KW-1133">Transmembrane helix</keyword>
<organism evidence="12 16">
    <name type="scientific">Limulus polyphemus</name>
    <name type="common">Atlantic horseshoe crab</name>
    <dbReference type="NCBI Taxonomy" id="6850"/>
    <lineage>
        <taxon>Eukaryota</taxon>
        <taxon>Metazoa</taxon>
        <taxon>Ecdysozoa</taxon>
        <taxon>Arthropoda</taxon>
        <taxon>Chelicerata</taxon>
        <taxon>Merostomata</taxon>
        <taxon>Xiphosura</taxon>
        <taxon>Limulidae</taxon>
        <taxon>Limulus</taxon>
    </lineage>
</organism>
<evidence type="ECO:0000256" key="9">
    <source>
        <dbReference type="ARBA" id="ARBA00023136"/>
    </source>
</evidence>
<gene>
    <name evidence="13 14 15 16" type="primary">LOC106459329</name>
</gene>
<keyword evidence="8" id="KW-0496">Mitochondrion</keyword>
<dbReference type="Pfam" id="PF07406">
    <property type="entry name" value="NICE-3"/>
    <property type="match status" value="1"/>
</dbReference>
<evidence type="ECO:0000313" key="12">
    <source>
        <dbReference type="Proteomes" id="UP000694941"/>
    </source>
</evidence>
<evidence type="ECO:0000256" key="5">
    <source>
        <dbReference type="ARBA" id="ARBA00022692"/>
    </source>
</evidence>
<reference evidence="13 14" key="1">
    <citation type="submission" date="2025-05" db="UniProtKB">
        <authorList>
            <consortium name="RefSeq"/>
        </authorList>
    </citation>
    <scope>IDENTIFICATION</scope>
    <source>
        <tissue evidence="13 14">Muscle</tissue>
    </source>
</reference>
<evidence type="ECO:0000256" key="7">
    <source>
        <dbReference type="ARBA" id="ARBA00023034"/>
    </source>
</evidence>
<name>A0ABM1SD03_LIMPO</name>
<dbReference type="RefSeq" id="XP_013774403.1">
    <property type="nucleotide sequence ID" value="XM_013918949.2"/>
</dbReference>
<dbReference type="Proteomes" id="UP000694941">
    <property type="component" value="Unplaced"/>
</dbReference>
<evidence type="ECO:0000256" key="6">
    <source>
        <dbReference type="ARBA" id="ARBA00022989"/>
    </source>
</evidence>
<comment type="function">
    <text evidence="1">General regulator of phagocytosis. Required to uptake Gram negative bacterium by macrophages.</text>
</comment>
<evidence type="ECO:0000256" key="10">
    <source>
        <dbReference type="SAM" id="MobiDB-lite"/>
    </source>
</evidence>
<proteinExistence type="predicted"/>
<dbReference type="GeneID" id="106459329"/>
<evidence type="ECO:0000256" key="11">
    <source>
        <dbReference type="SAM" id="Phobius"/>
    </source>
</evidence>
<sequence>MADQLSGIAVIIFIAFGVLTFVLLFIFAKRQIVRFSLKSRRGPHVPVGNDAPKHLRLEIERRLDCIKNIYTCYNPTLLKLDEETFPDPNCMESITPAHLYRMYALESFADLEADLYHADPSKFYPLGQDVRVFLLRSAAVGLLSNCETEVLHQMADLYQHGRHEPLEFGPVQYKQFMELLSQIRQCINHPSHKDLQHSRKKDSESPSKNKEIGHPVLNGKPDPILRQPTSLSSKSETEGKSVTFETSV</sequence>
<feature type="transmembrane region" description="Helical" evidence="11">
    <location>
        <begin position="6"/>
        <end position="28"/>
    </location>
</feature>
<evidence type="ECO:0000256" key="3">
    <source>
        <dbReference type="ARBA" id="ARBA00004173"/>
    </source>
</evidence>